<dbReference type="GO" id="GO:0007526">
    <property type="term" value="P:larval somatic muscle development"/>
    <property type="evidence" value="ECO:0007669"/>
    <property type="project" value="UniProtKB-ARBA"/>
</dbReference>
<dbReference type="Pfam" id="PF00651">
    <property type="entry name" value="BTB"/>
    <property type="match status" value="1"/>
</dbReference>
<keyword evidence="5" id="KW-0805">Transcription regulation</keyword>
<evidence type="ECO:0000256" key="6">
    <source>
        <dbReference type="ARBA" id="ARBA00023163"/>
    </source>
</evidence>
<evidence type="ECO:0000256" key="7">
    <source>
        <dbReference type="ARBA" id="ARBA00023242"/>
    </source>
</evidence>
<keyword evidence="3" id="KW-0221">Differentiation</keyword>
<dbReference type="PANTHER" id="PTHR23110:SF111">
    <property type="entry name" value="LONGITUDINALS LACKING PROTEIN, ISOFORMS F_I_K_T"/>
    <property type="match status" value="1"/>
</dbReference>
<reference evidence="12" key="1">
    <citation type="submission" date="2013-02" db="EMBL/GenBank/DDBJ databases">
        <authorList>
            <person name="Hughes D."/>
        </authorList>
    </citation>
    <scope>NUCLEOTIDE SEQUENCE</scope>
    <source>
        <strain>Durham</strain>
        <strain evidence="12">NC isolate 2 -- Noor lab</strain>
    </source>
</reference>
<keyword evidence="9" id="KW-0472">Membrane</keyword>
<comment type="subcellular location">
    <subcellularLocation>
        <location evidence="1">Nucleus</location>
    </subcellularLocation>
</comment>
<dbReference type="GO" id="GO:0016199">
    <property type="term" value="P:axon midline choice point recognition"/>
    <property type="evidence" value="ECO:0007669"/>
    <property type="project" value="UniProtKB-ARBA"/>
</dbReference>
<protein>
    <recommendedName>
        <fullName evidence="10">BTB domain-containing protein</fullName>
    </recommendedName>
</protein>
<dbReference type="AlphaFoldDB" id="T1GTQ4"/>
<sequence length="169" mass="18843">MEDVQYCNLRYSNHQSDLIFGIGELLFNNNLVDCTLAAEGKFLKAHKVVLSACSPYFSSFVLPSVSFCLSIILIDNEFWLLENLLGMKCLGISMTPVLSYGALVWWNTTKLGTRLNMLTSVQRLACLGIYEINTSGGVKSFVGHYVNRTAPEASKHNRRLNSKSKPGQK</sequence>
<dbReference type="HOGENOM" id="CLU_1580297_0_0_1"/>
<dbReference type="GO" id="GO:0008406">
    <property type="term" value="P:gonad development"/>
    <property type="evidence" value="ECO:0007669"/>
    <property type="project" value="UniProtKB-ARBA"/>
</dbReference>
<dbReference type="PANTHER" id="PTHR23110">
    <property type="entry name" value="BTB DOMAIN TRANSCRIPTION FACTOR"/>
    <property type="match status" value="1"/>
</dbReference>
<evidence type="ECO:0000256" key="2">
    <source>
        <dbReference type="ARBA" id="ARBA00022473"/>
    </source>
</evidence>
<dbReference type="InterPro" id="IPR011333">
    <property type="entry name" value="SKP1/BTB/POZ_sf"/>
</dbReference>
<dbReference type="InterPro" id="IPR051095">
    <property type="entry name" value="Dros_DevTransReg"/>
</dbReference>
<keyword evidence="4" id="KW-0524">Neurogenesis</keyword>
<evidence type="ECO:0000256" key="4">
    <source>
        <dbReference type="ARBA" id="ARBA00022902"/>
    </source>
</evidence>
<reference evidence="11" key="2">
    <citation type="submission" date="2015-06" db="UniProtKB">
        <authorList>
            <consortium name="EnsemblMetazoa"/>
        </authorList>
    </citation>
    <scope>IDENTIFICATION</scope>
</reference>
<dbReference type="InterPro" id="IPR000210">
    <property type="entry name" value="BTB/POZ_dom"/>
</dbReference>
<dbReference type="GO" id="GO:0006357">
    <property type="term" value="P:regulation of transcription by RNA polymerase II"/>
    <property type="evidence" value="ECO:0007669"/>
    <property type="project" value="TreeGrafter"/>
</dbReference>
<comment type="function">
    <text evidence="8">Putative transcription factor required for axon growth and guidance in the central and peripheral nervous systems. Repels CNS axons away from the midline by promoting the expression of the midline repellent sli and its receptor robo.</text>
</comment>
<evidence type="ECO:0000256" key="8">
    <source>
        <dbReference type="ARBA" id="ARBA00037382"/>
    </source>
</evidence>
<feature type="transmembrane region" description="Helical" evidence="9">
    <location>
        <begin position="48"/>
        <end position="73"/>
    </location>
</feature>
<dbReference type="GO" id="GO:0005634">
    <property type="term" value="C:nucleus"/>
    <property type="evidence" value="ECO:0007669"/>
    <property type="project" value="UniProtKB-SubCell"/>
</dbReference>
<feature type="transmembrane region" description="Helical" evidence="9">
    <location>
        <begin position="85"/>
        <end position="106"/>
    </location>
</feature>
<dbReference type="EnsemblMetazoa" id="MESCA007093-RA">
    <property type="protein sequence ID" value="MESCA007093-PA"/>
    <property type="gene ID" value="MESCA007093"/>
</dbReference>
<evidence type="ECO:0000256" key="5">
    <source>
        <dbReference type="ARBA" id="ARBA00023015"/>
    </source>
</evidence>
<keyword evidence="7" id="KW-0539">Nucleus</keyword>
<organism evidence="11 12">
    <name type="scientific">Megaselia scalaris</name>
    <name type="common">Humpbacked fly</name>
    <name type="synonym">Phora scalaris</name>
    <dbReference type="NCBI Taxonomy" id="36166"/>
    <lineage>
        <taxon>Eukaryota</taxon>
        <taxon>Metazoa</taxon>
        <taxon>Ecdysozoa</taxon>
        <taxon>Arthropoda</taxon>
        <taxon>Hexapoda</taxon>
        <taxon>Insecta</taxon>
        <taxon>Pterygota</taxon>
        <taxon>Neoptera</taxon>
        <taxon>Endopterygota</taxon>
        <taxon>Diptera</taxon>
        <taxon>Brachycera</taxon>
        <taxon>Muscomorpha</taxon>
        <taxon>Platypezoidea</taxon>
        <taxon>Phoridae</taxon>
        <taxon>Megaseliini</taxon>
        <taxon>Megaselia</taxon>
    </lineage>
</organism>
<dbReference type="GO" id="GO:0045467">
    <property type="term" value="P:R7 cell development"/>
    <property type="evidence" value="ECO:0007669"/>
    <property type="project" value="UniProtKB-ARBA"/>
</dbReference>
<dbReference type="Proteomes" id="UP000015102">
    <property type="component" value="Unassembled WGS sequence"/>
</dbReference>
<keyword evidence="6" id="KW-0804">Transcription</keyword>
<dbReference type="GO" id="GO:0035167">
    <property type="term" value="P:larval lymph gland hemopoiesis"/>
    <property type="evidence" value="ECO:0007669"/>
    <property type="project" value="UniProtKB-ARBA"/>
</dbReference>
<accession>T1GTQ4</accession>
<keyword evidence="2" id="KW-0217">Developmental protein</keyword>
<keyword evidence="12" id="KW-1185">Reference proteome</keyword>
<dbReference type="STRING" id="36166.T1GTQ4"/>
<proteinExistence type="predicted"/>
<evidence type="ECO:0000256" key="1">
    <source>
        <dbReference type="ARBA" id="ARBA00004123"/>
    </source>
</evidence>
<name>T1GTQ4_MEGSC</name>
<evidence type="ECO:0000313" key="12">
    <source>
        <dbReference type="Proteomes" id="UP000015102"/>
    </source>
</evidence>
<dbReference type="GO" id="GO:0007464">
    <property type="term" value="P:R3/R4 cell fate commitment"/>
    <property type="evidence" value="ECO:0007669"/>
    <property type="project" value="UniProtKB-ARBA"/>
</dbReference>
<dbReference type="EMBL" id="CAQQ02049473">
    <property type="status" value="NOT_ANNOTATED_CDS"/>
    <property type="molecule type" value="Genomic_DNA"/>
</dbReference>
<evidence type="ECO:0000313" key="11">
    <source>
        <dbReference type="EnsemblMetazoa" id="MESCA007093-PA"/>
    </source>
</evidence>
<dbReference type="GO" id="GO:0048813">
    <property type="term" value="P:dendrite morphogenesis"/>
    <property type="evidence" value="ECO:0007669"/>
    <property type="project" value="UniProtKB-ARBA"/>
</dbReference>
<feature type="domain" description="BTB" evidence="10">
    <location>
        <begin position="32"/>
        <end position="85"/>
    </location>
</feature>
<dbReference type="PROSITE" id="PS50097">
    <property type="entry name" value="BTB"/>
    <property type="match status" value="1"/>
</dbReference>
<evidence type="ECO:0000259" key="10">
    <source>
        <dbReference type="PROSITE" id="PS50097"/>
    </source>
</evidence>
<keyword evidence="9" id="KW-1133">Transmembrane helix</keyword>
<dbReference type="Gene3D" id="3.30.710.10">
    <property type="entry name" value="Potassium Channel Kv1.1, Chain A"/>
    <property type="match status" value="1"/>
</dbReference>
<dbReference type="GO" id="GO:0045476">
    <property type="term" value="P:nurse cell apoptotic process"/>
    <property type="evidence" value="ECO:0007669"/>
    <property type="project" value="UniProtKB-ARBA"/>
</dbReference>
<evidence type="ECO:0000256" key="3">
    <source>
        <dbReference type="ARBA" id="ARBA00022782"/>
    </source>
</evidence>
<evidence type="ECO:0000256" key="9">
    <source>
        <dbReference type="SAM" id="Phobius"/>
    </source>
</evidence>
<dbReference type="SUPFAM" id="SSF54695">
    <property type="entry name" value="POZ domain"/>
    <property type="match status" value="1"/>
</dbReference>
<keyword evidence="9" id="KW-0812">Transmembrane</keyword>